<reference evidence="1" key="1">
    <citation type="submission" date="2023-03" db="EMBL/GenBank/DDBJ databases">
        <authorList>
            <person name="Steffen K."/>
            <person name="Cardenas P."/>
        </authorList>
    </citation>
    <scope>NUCLEOTIDE SEQUENCE</scope>
</reference>
<evidence type="ECO:0000313" key="1">
    <source>
        <dbReference type="EMBL" id="CAI8014445.1"/>
    </source>
</evidence>
<dbReference type="Pfam" id="PF01663">
    <property type="entry name" value="Phosphodiest"/>
    <property type="match status" value="1"/>
</dbReference>
<dbReference type="Proteomes" id="UP001174909">
    <property type="component" value="Unassembled WGS sequence"/>
</dbReference>
<dbReference type="InterPro" id="IPR017850">
    <property type="entry name" value="Alkaline_phosphatase_core_sf"/>
</dbReference>
<keyword evidence="1" id="KW-0378">Hydrolase</keyword>
<dbReference type="EMBL" id="CASHTH010001362">
    <property type="protein sequence ID" value="CAI8014445.1"/>
    <property type="molecule type" value="Genomic_DNA"/>
</dbReference>
<proteinExistence type="predicted"/>
<dbReference type="PANTHER" id="PTHR10151">
    <property type="entry name" value="ECTONUCLEOTIDE PYROPHOSPHATASE/PHOSPHODIESTERASE"/>
    <property type="match status" value="1"/>
</dbReference>
<organism evidence="1 2">
    <name type="scientific">Geodia barretti</name>
    <name type="common">Barrett's horny sponge</name>
    <dbReference type="NCBI Taxonomy" id="519541"/>
    <lineage>
        <taxon>Eukaryota</taxon>
        <taxon>Metazoa</taxon>
        <taxon>Porifera</taxon>
        <taxon>Demospongiae</taxon>
        <taxon>Heteroscleromorpha</taxon>
        <taxon>Tetractinellida</taxon>
        <taxon>Astrophorina</taxon>
        <taxon>Geodiidae</taxon>
        <taxon>Geodia</taxon>
    </lineage>
</organism>
<dbReference type="PANTHER" id="PTHR10151:SF120">
    <property type="entry name" value="BIS(5'-ADENOSYL)-TRIPHOSPHATASE"/>
    <property type="match status" value="1"/>
</dbReference>
<protein>
    <submittedName>
        <fullName evidence="1">Phosphonoacetate hydrolase</fullName>
    </submittedName>
</protein>
<sequence>MIDGLDPEYLDACPAPNLAAMAQRGFRVNGNGMTPSVTNVNNVSLVTGSYPETHGITSNYLLDRQLGEEFYMESAEFLRAETMFQRATACGLRSLLVTAKDKLRRLLSDGATVSISSEDPPGWVVSGVGEPPPIYSLEVNRWVLDAGRYAMSQEPFDLVYLTTTDYAMHTYAPNDPESARHVTLLDEGLGAVLEQAPGARMLVTADHGMSDKTRMLHLPAELGRYGISARAIPVIKDRYVVHHSNLGGSIYVHLDESSDLNAALDTLRNLDGVEDAVSGEEAAARFHLMQERVGDIFVLADPSTVFGDPSEVAMPAGLRSHGSAHETTVPIFGCGPGLDTSTAARFRQNLDVGRYVFEDVLPPRPDGLLS</sequence>
<keyword evidence="2" id="KW-1185">Reference proteome</keyword>
<dbReference type="GO" id="GO:0016787">
    <property type="term" value="F:hydrolase activity"/>
    <property type="evidence" value="ECO:0007669"/>
    <property type="project" value="UniProtKB-KW"/>
</dbReference>
<comment type="caution">
    <text evidence="1">The sequence shown here is derived from an EMBL/GenBank/DDBJ whole genome shotgun (WGS) entry which is preliminary data.</text>
</comment>
<dbReference type="InterPro" id="IPR002591">
    <property type="entry name" value="Phosphodiest/P_Trfase"/>
</dbReference>
<dbReference type="Gene3D" id="3.30.1360.110">
    <property type="entry name" value="Domain 2, Phosphonoacetate Hydrolase"/>
    <property type="match status" value="1"/>
</dbReference>
<dbReference type="InterPro" id="IPR023116">
    <property type="entry name" value="Phosphonoacetate_hydro_insert"/>
</dbReference>
<dbReference type="AlphaFoldDB" id="A0AA35RMU7"/>
<dbReference type="SUPFAM" id="SSF53649">
    <property type="entry name" value="Alkaline phosphatase-like"/>
    <property type="match status" value="1"/>
</dbReference>
<name>A0AA35RMU7_GEOBA</name>
<accession>A0AA35RMU7</accession>
<gene>
    <name evidence="1" type="ORF">GBAR_LOCUS9026</name>
</gene>
<dbReference type="Gene3D" id="3.40.720.10">
    <property type="entry name" value="Alkaline Phosphatase, subunit A"/>
    <property type="match status" value="1"/>
</dbReference>
<evidence type="ECO:0000313" key="2">
    <source>
        <dbReference type="Proteomes" id="UP001174909"/>
    </source>
</evidence>